<reference evidence="3 4" key="1">
    <citation type="submission" date="2015-12" db="EMBL/GenBank/DDBJ databases">
        <authorList>
            <person name="Shamseldin A."/>
            <person name="Moawad H."/>
            <person name="Abd El-Rahim W.M."/>
            <person name="Sadowsky M.J."/>
        </authorList>
    </citation>
    <scope>NUCLEOTIDE SEQUENCE [LARGE SCALE GENOMIC DNA]</scope>
    <source>
        <strain evidence="3 4">WF1</strain>
    </source>
</reference>
<dbReference type="SUPFAM" id="SSF53335">
    <property type="entry name" value="S-adenosyl-L-methionine-dependent methyltransferases"/>
    <property type="match status" value="1"/>
</dbReference>
<proteinExistence type="predicted"/>
<keyword evidence="1 3" id="KW-0808">Transferase</keyword>
<dbReference type="OrthoDB" id="529208at2"/>
<dbReference type="Gene3D" id="3.40.50.150">
    <property type="entry name" value="Vaccinia Virus protein VP39"/>
    <property type="match status" value="1"/>
</dbReference>
<dbReference type="PANTHER" id="PTHR44068:SF11">
    <property type="entry name" value="GERANYL DIPHOSPHATE 2-C-METHYLTRANSFERASE"/>
    <property type="match status" value="1"/>
</dbReference>
<dbReference type="GO" id="GO:0032259">
    <property type="term" value="P:methylation"/>
    <property type="evidence" value="ECO:0007669"/>
    <property type="project" value="UniProtKB-KW"/>
</dbReference>
<evidence type="ECO:0000313" key="4">
    <source>
        <dbReference type="Proteomes" id="UP000191980"/>
    </source>
</evidence>
<dbReference type="InterPro" id="IPR029063">
    <property type="entry name" value="SAM-dependent_MTases_sf"/>
</dbReference>
<comment type="caution">
    <text evidence="3">The sequence shown here is derived from an EMBL/GenBank/DDBJ whole genome shotgun (WGS) entry which is preliminary data.</text>
</comment>
<evidence type="ECO:0000259" key="2">
    <source>
        <dbReference type="Pfam" id="PF08241"/>
    </source>
</evidence>
<dbReference type="RefSeq" id="WP_080521014.1">
    <property type="nucleotide sequence ID" value="NZ_LPUF01000001.1"/>
</dbReference>
<dbReference type="STRING" id="1420851.AU255_00285"/>
<protein>
    <submittedName>
        <fullName evidence="3">Methyltransferase type 11</fullName>
    </submittedName>
</protein>
<name>A0A1V8M4E4_9GAMM</name>
<gene>
    <name evidence="3" type="ORF">AU255_00285</name>
</gene>
<sequence length="301" mass="34457">MYYIEPNQDYRTQSTHDDSAEELREAAVKHYDACYRDYLFAWSGRDDLALHYGYWDENTRSHSESLLNKNQKLYEAADIKPSDYVLDAGCGIGGSSIWMAKNHANHLKAITISAKQAYYAGRHAKRHGVAENIDFEVSDFCATPYADETFDIVWGLESVCHALNKADFIREAFRILKKGGRLVVCDGFLMQREIADEDWPAMVDCLDGWAVPNLCLRKEFAQLLIDQGFSNIKYDDITEQTLPSADYMYKVAKRLQPVQKISQWLGLRSETQTANFKVGLAQHHLFHNNLVEYGIFSAEKL</sequence>
<keyword evidence="4" id="KW-1185">Reference proteome</keyword>
<dbReference type="Proteomes" id="UP000191980">
    <property type="component" value="Unassembled WGS sequence"/>
</dbReference>
<dbReference type="Pfam" id="PF08241">
    <property type="entry name" value="Methyltransf_11"/>
    <property type="match status" value="1"/>
</dbReference>
<dbReference type="PANTHER" id="PTHR44068">
    <property type="entry name" value="ZGC:194242"/>
    <property type="match status" value="1"/>
</dbReference>
<feature type="domain" description="Methyltransferase type 11" evidence="2">
    <location>
        <begin position="86"/>
        <end position="184"/>
    </location>
</feature>
<dbReference type="GO" id="GO:0008757">
    <property type="term" value="F:S-adenosylmethionine-dependent methyltransferase activity"/>
    <property type="evidence" value="ECO:0007669"/>
    <property type="project" value="InterPro"/>
</dbReference>
<organism evidence="3 4">
    <name type="scientific">Methyloprofundus sedimenti</name>
    <dbReference type="NCBI Taxonomy" id="1420851"/>
    <lineage>
        <taxon>Bacteria</taxon>
        <taxon>Pseudomonadati</taxon>
        <taxon>Pseudomonadota</taxon>
        <taxon>Gammaproteobacteria</taxon>
        <taxon>Methylococcales</taxon>
        <taxon>Methylococcaceae</taxon>
        <taxon>Methyloprofundus</taxon>
    </lineage>
</organism>
<accession>A0A1V8M4E4</accession>
<dbReference type="EMBL" id="LPUF01000001">
    <property type="protein sequence ID" value="OQK16388.1"/>
    <property type="molecule type" value="Genomic_DNA"/>
</dbReference>
<keyword evidence="3" id="KW-0489">Methyltransferase</keyword>
<dbReference type="InterPro" id="IPR050447">
    <property type="entry name" value="Erg6_SMT_methyltransf"/>
</dbReference>
<evidence type="ECO:0000313" key="3">
    <source>
        <dbReference type="EMBL" id="OQK16388.1"/>
    </source>
</evidence>
<evidence type="ECO:0000256" key="1">
    <source>
        <dbReference type="ARBA" id="ARBA00022679"/>
    </source>
</evidence>
<dbReference type="AlphaFoldDB" id="A0A1V8M4E4"/>
<dbReference type="InterPro" id="IPR013216">
    <property type="entry name" value="Methyltransf_11"/>
</dbReference>
<dbReference type="CDD" id="cd02440">
    <property type="entry name" value="AdoMet_MTases"/>
    <property type="match status" value="1"/>
</dbReference>